<gene>
    <name evidence="8" type="ORF">LY90DRAFT_423771</name>
</gene>
<feature type="domain" description="Glutaredoxin" evidence="7">
    <location>
        <begin position="15"/>
        <end position="81"/>
    </location>
</feature>
<evidence type="ECO:0000259" key="7">
    <source>
        <dbReference type="Pfam" id="PF00462"/>
    </source>
</evidence>
<dbReference type="PANTHER" id="PTHR10293:SF16">
    <property type="entry name" value="GLUTAREDOXIN-RELATED PROTEIN 5, MITOCHONDRIAL"/>
    <property type="match status" value="1"/>
</dbReference>
<sequence>MNKKKKAIKSADLFVFIKGTPDEPECGFSFALVQMLRVQGKDDSVEDIKYFDVTRDPMVREGIKEYSNWPTIPQVYLKGEFLGGFDIIYKMHKNGELEDLLHEEGIVEEIEDDDDDDDVDEDDEEDEEDNEEDNKEESNEESNEEQNNEKQARN</sequence>
<dbReference type="OrthoDB" id="415696at2759"/>
<dbReference type="GO" id="GO:0046872">
    <property type="term" value="F:metal ion binding"/>
    <property type="evidence" value="ECO:0007669"/>
    <property type="project" value="UniProtKB-KW"/>
</dbReference>
<proteinExistence type="predicted"/>
<dbReference type="GO" id="GO:0005759">
    <property type="term" value="C:mitochondrial matrix"/>
    <property type="evidence" value="ECO:0007669"/>
    <property type="project" value="TreeGrafter"/>
</dbReference>
<dbReference type="PANTHER" id="PTHR10293">
    <property type="entry name" value="GLUTAREDOXIN FAMILY MEMBER"/>
    <property type="match status" value="1"/>
</dbReference>
<comment type="caution">
    <text evidence="8">The sequence shown here is derived from an EMBL/GenBank/DDBJ whole genome shotgun (WGS) entry which is preliminary data.</text>
</comment>
<dbReference type="InterPro" id="IPR033658">
    <property type="entry name" value="GRX_PICOT-like"/>
</dbReference>
<feature type="compositionally biased region" description="Acidic residues" evidence="6">
    <location>
        <begin position="106"/>
        <end position="146"/>
    </location>
</feature>
<dbReference type="PROSITE" id="PS51354">
    <property type="entry name" value="GLUTAREDOXIN_2"/>
    <property type="match status" value="1"/>
</dbReference>
<dbReference type="STRING" id="1754190.A0A1Y2B931"/>
<evidence type="ECO:0000256" key="2">
    <source>
        <dbReference type="ARBA" id="ARBA00022723"/>
    </source>
</evidence>
<dbReference type="GO" id="GO:0015036">
    <property type="term" value="F:disulfide oxidoreductase activity"/>
    <property type="evidence" value="ECO:0007669"/>
    <property type="project" value="UniProtKB-ARBA"/>
</dbReference>
<evidence type="ECO:0000313" key="9">
    <source>
        <dbReference type="Proteomes" id="UP000193920"/>
    </source>
</evidence>
<keyword evidence="1" id="KW-0001">2Fe-2S</keyword>
<dbReference type="EMBL" id="MCOG01000170">
    <property type="protein sequence ID" value="ORY31333.1"/>
    <property type="molecule type" value="Genomic_DNA"/>
</dbReference>
<evidence type="ECO:0000256" key="6">
    <source>
        <dbReference type="SAM" id="MobiDB-lite"/>
    </source>
</evidence>
<dbReference type="Proteomes" id="UP000193920">
    <property type="component" value="Unassembled WGS sequence"/>
</dbReference>
<organism evidence="8 9">
    <name type="scientific">Neocallimastix californiae</name>
    <dbReference type="NCBI Taxonomy" id="1754190"/>
    <lineage>
        <taxon>Eukaryota</taxon>
        <taxon>Fungi</taxon>
        <taxon>Fungi incertae sedis</taxon>
        <taxon>Chytridiomycota</taxon>
        <taxon>Chytridiomycota incertae sedis</taxon>
        <taxon>Neocallimastigomycetes</taxon>
        <taxon>Neocallimastigales</taxon>
        <taxon>Neocallimastigaceae</taxon>
        <taxon>Neocallimastix</taxon>
    </lineage>
</organism>
<dbReference type="InterPro" id="IPR004480">
    <property type="entry name" value="Monothiol_GRX-rel"/>
</dbReference>
<accession>A0A1Y2B931</accession>
<evidence type="ECO:0000256" key="5">
    <source>
        <dbReference type="ARBA" id="ARBA00023284"/>
    </source>
</evidence>
<feature type="region of interest" description="Disordered" evidence="6">
    <location>
        <begin position="106"/>
        <end position="154"/>
    </location>
</feature>
<dbReference type="SUPFAM" id="SSF52833">
    <property type="entry name" value="Thioredoxin-like"/>
    <property type="match status" value="1"/>
</dbReference>
<keyword evidence="2" id="KW-0479">Metal-binding</keyword>
<keyword evidence="3" id="KW-0408">Iron</keyword>
<evidence type="ECO:0000256" key="1">
    <source>
        <dbReference type="ARBA" id="ARBA00022714"/>
    </source>
</evidence>
<keyword evidence="5" id="KW-0676">Redox-active center</keyword>
<dbReference type="GO" id="GO:0051537">
    <property type="term" value="F:2 iron, 2 sulfur cluster binding"/>
    <property type="evidence" value="ECO:0007669"/>
    <property type="project" value="UniProtKB-KW"/>
</dbReference>
<evidence type="ECO:0000313" key="8">
    <source>
        <dbReference type="EMBL" id="ORY31333.1"/>
    </source>
</evidence>
<dbReference type="InterPro" id="IPR002109">
    <property type="entry name" value="Glutaredoxin"/>
</dbReference>
<dbReference type="InterPro" id="IPR036249">
    <property type="entry name" value="Thioredoxin-like_sf"/>
</dbReference>
<evidence type="ECO:0000256" key="3">
    <source>
        <dbReference type="ARBA" id="ARBA00023004"/>
    </source>
</evidence>
<dbReference type="AlphaFoldDB" id="A0A1Y2B931"/>
<reference evidence="8 9" key="1">
    <citation type="submission" date="2016-08" db="EMBL/GenBank/DDBJ databases">
        <title>A Parts List for Fungal Cellulosomes Revealed by Comparative Genomics.</title>
        <authorList>
            <consortium name="DOE Joint Genome Institute"/>
            <person name="Haitjema C.H."/>
            <person name="Gilmore S.P."/>
            <person name="Henske J.K."/>
            <person name="Solomon K.V."/>
            <person name="De Groot R."/>
            <person name="Kuo A."/>
            <person name="Mondo S.J."/>
            <person name="Salamov A.A."/>
            <person name="Labutti K."/>
            <person name="Zhao Z."/>
            <person name="Chiniquy J."/>
            <person name="Barry K."/>
            <person name="Brewer H.M."/>
            <person name="Purvine S.O."/>
            <person name="Wright A.T."/>
            <person name="Boxma B."/>
            <person name="Van Alen T."/>
            <person name="Hackstein J.H."/>
            <person name="Baker S.E."/>
            <person name="Grigoriev I.V."/>
            <person name="O'Malley M.A."/>
        </authorList>
    </citation>
    <scope>NUCLEOTIDE SEQUENCE [LARGE SCALE GENOMIC DNA]</scope>
    <source>
        <strain evidence="8 9">G1</strain>
    </source>
</reference>
<dbReference type="Pfam" id="PF00462">
    <property type="entry name" value="Glutaredoxin"/>
    <property type="match status" value="1"/>
</dbReference>
<dbReference type="CDD" id="cd03028">
    <property type="entry name" value="GRX_PICOT_like"/>
    <property type="match status" value="1"/>
</dbReference>
<evidence type="ECO:0000256" key="4">
    <source>
        <dbReference type="ARBA" id="ARBA00023014"/>
    </source>
</evidence>
<keyword evidence="9" id="KW-1185">Reference proteome</keyword>
<protein>
    <submittedName>
        <fullName evidence="8">Glutaredoxin</fullName>
    </submittedName>
</protein>
<name>A0A1Y2B931_9FUNG</name>
<keyword evidence="4" id="KW-0411">Iron-sulfur</keyword>
<dbReference type="Gene3D" id="3.40.30.10">
    <property type="entry name" value="Glutaredoxin"/>
    <property type="match status" value="1"/>
</dbReference>